<dbReference type="AlphaFoldDB" id="A0A857N546"/>
<keyword evidence="2 12" id="KW-1003">Cell membrane</keyword>
<dbReference type="GO" id="GO:0005886">
    <property type="term" value="C:plasma membrane"/>
    <property type="evidence" value="ECO:0007669"/>
    <property type="project" value="UniProtKB-SubCell"/>
</dbReference>
<evidence type="ECO:0000256" key="2">
    <source>
        <dbReference type="ARBA" id="ARBA00022475"/>
    </source>
</evidence>
<evidence type="ECO:0000256" key="10">
    <source>
        <dbReference type="ARBA" id="ARBA00061052"/>
    </source>
</evidence>
<reference evidence="15" key="1">
    <citation type="journal article" date="2020" name="Microorganisms">
        <title>Complete Genome of a Member of a New Bacterial Lineage in the Microgenomates Group Reveals an Unusual Nucleotide Composition Disparity Between Two Strands of DNA and Limited Metabolic Potential.</title>
        <authorList>
            <person name="Kadnikov V.V."/>
            <person name="Mardanov A.V."/>
            <person name="Beletsky A.V."/>
            <person name="Karnachuk O.V."/>
            <person name="Ravin N.V."/>
        </authorList>
    </citation>
    <scope>NUCLEOTIDE SEQUENCE [LARGE SCALE GENOMIC DNA]</scope>
</reference>
<comment type="subcellular location">
    <subcellularLocation>
        <location evidence="12">Cell membrane</location>
        <topology evidence="12">Peripheral membrane protein</topology>
        <orientation evidence="12">Cytoplasmic side</orientation>
    </subcellularLocation>
</comment>
<comment type="similarity">
    <text evidence="10">Belongs to the GTP-binding elongation factor family. LepA subfamily.</text>
</comment>
<dbReference type="Gene3D" id="3.40.50.300">
    <property type="entry name" value="P-loop containing nucleotide triphosphate hydrolases"/>
    <property type="match status" value="1"/>
</dbReference>
<evidence type="ECO:0000256" key="9">
    <source>
        <dbReference type="ARBA" id="ARBA00057626"/>
    </source>
</evidence>
<keyword evidence="4 12" id="KW-0378">Hydrolase</keyword>
<gene>
    <name evidence="12" type="primary">lepA</name>
    <name evidence="14" type="ORF">MICH65_0276</name>
</gene>
<dbReference type="InterPro" id="IPR038363">
    <property type="entry name" value="LepA_C_sf"/>
</dbReference>
<dbReference type="InterPro" id="IPR013842">
    <property type="entry name" value="LepA_CTD"/>
</dbReference>
<keyword evidence="14" id="KW-0251">Elongation factor</keyword>
<dbReference type="GO" id="GO:0045727">
    <property type="term" value="P:positive regulation of translation"/>
    <property type="evidence" value="ECO:0007669"/>
    <property type="project" value="UniProtKB-UniRule"/>
</dbReference>
<comment type="function">
    <text evidence="9 12">Required for accurate and efficient protein synthesis under certain stress conditions. May act as a fidelity factor of the translation reaction, by catalyzing a one-codon backward translocation of tRNAs on improperly translocated ribosomes. Back-translocation proceeds from a post-translocation (POST) complex to a pre-translocation (PRE) complex, thus giving elongation factor G a second chance to translocate the tRNAs correctly. Binds to ribosomes in a GTP-dependent manner.</text>
</comment>
<feature type="binding site" evidence="12">
    <location>
        <begin position="131"/>
        <end position="134"/>
    </location>
    <ligand>
        <name>GTP</name>
        <dbReference type="ChEBI" id="CHEBI:37565"/>
    </ligand>
</feature>
<dbReference type="PROSITE" id="PS00301">
    <property type="entry name" value="G_TR_1"/>
    <property type="match status" value="1"/>
</dbReference>
<feature type="domain" description="Tr-type G" evidence="13">
    <location>
        <begin position="4"/>
        <end position="183"/>
    </location>
</feature>
<dbReference type="InterPro" id="IPR005225">
    <property type="entry name" value="Small_GTP-bd"/>
</dbReference>
<evidence type="ECO:0000256" key="3">
    <source>
        <dbReference type="ARBA" id="ARBA00022741"/>
    </source>
</evidence>
<comment type="similarity">
    <text evidence="1 12">Belongs to the TRAFAC class translation factor GTPase superfamily. Classic translation factor GTPase family. LepA subfamily.</text>
</comment>
<dbReference type="GO" id="GO:0005525">
    <property type="term" value="F:GTP binding"/>
    <property type="evidence" value="ECO:0007669"/>
    <property type="project" value="UniProtKB-UniRule"/>
</dbReference>
<dbReference type="SUPFAM" id="SSF50447">
    <property type="entry name" value="Translation proteins"/>
    <property type="match status" value="1"/>
</dbReference>
<dbReference type="Gene3D" id="3.30.70.2570">
    <property type="entry name" value="Elongation factor 4, C-terminal domain"/>
    <property type="match status" value="1"/>
</dbReference>
<dbReference type="InterPro" id="IPR006297">
    <property type="entry name" value="EF-4"/>
</dbReference>
<dbReference type="FunFam" id="3.30.70.2570:FF:000001">
    <property type="entry name" value="Translation factor GUF1, mitochondrial"/>
    <property type="match status" value="1"/>
</dbReference>
<evidence type="ECO:0000256" key="8">
    <source>
        <dbReference type="ARBA" id="ARBA00050293"/>
    </source>
</evidence>
<dbReference type="RefSeq" id="WP_161931643.1">
    <property type="nucleotide sequence ID" value="NZ_CP047901.1"/>
</dbReference>
<dbReference type="FunFam" id="2.40.30.10:FF:000015">
    <property type="entry name" value="Translation factor GUF1, mitochondrial"/>
    <property type="match status" value="1"/>
</dbReference>
<dbReference type="Pfam" id="PF00679">
    <property type="entry name" value="EFG_C"/>
    <property type="match status" value="1"/>
</dbReference>
<evidence type="ECO:0000256" key="11">
    <source>
        <dbReference type="ARBA" id="ARBA00066744"/>
    </source>
</evidence>
<evidence type="ECO:0000313" key="15">
    <source>
        <dbReference type="Proteomes" id="UP000463983"/>
    </source>
</evidence>
<keyword evidence="7 12" id="KW-0472">Membrane</keyword>
<dbReference type="InterPro" id="IPR035654">
    <property type="entry name" value="LepA_IV"/>
</dbReference>
<keyword evidence="5 12" id="KW-0648">Protein biosynthesis</keyword>
<evidence type="ECO:0000256" key="7">
    <source>
        <dbReference type="ARBA" id="ARBA00023136"/>
    </source>
</evidence>
<dbReference type="Pfam" id="PF00009">
    <property type="entry name" value="GTP_EFTU"/>
    <property type="match status" value="1"/>
</dbReference>
<dbReference type="InterPro" id="IPR027417">
    <property type="entry name" value="P-loop_NTPase"/>
</dbReference>
<dbReference type="InterPro" id="IPR009000">
    <property type="entry name" value="Transl_B-barrel_sf"/>
</dbReference>
<comment type="catalytic activity">
    <reaction evidence="8 12">
        <text>GTP + H2O = GDP + phosphate + H(+)</text>
        <dbReference type="Rhea" id="RHEA:19669"/>
        <dbReference type="ChEBI" id="CHEBI:15377"/>
        <dbReference type="ChEBI" id="CHEBI:15378"/>
        <dbReference type="ChEBI" id="CHEBI:37565"/>
        <dbReference type="ChEBI" id="CHEBI:43474"/>
        <dbReference type="ChEBI" id="CHEBI:58189"/>
        <dbReference type="EC" id="3.6.5.n1"/>
    </reaction>
</comment>
<evidence type="ECO:0000256" key="12">
    <source>
        <dbReference type="HAMAP-Rule" id="MF_00071"/>
    </source>
</evidence>
<keyword evidence="3 12" id="KW-0547">Nucleotide-binding</keyword>
<dbReference type="EC" id="3.6.5.n1" evidence="11 12"/>
<dbReference type="SUPFAM" id="SSF52540">
    <property type="entry name" value="P-loop containing nucleoside triphosphate hydrolases"/>
    <property type="match status" value="1"/>
</dbReference>
<dbReference type="NCBIfam" id="TIGR01393">
    <property type="entry name" value="lepA"/>
    <property type="match status" value="1"/>
</dbReference>
<dbReference type="InterPro" id="IPR000795">
    <property type="entry name" value="T_Tr_GTP-bd_dom"/>
</dbReference>
<dbReference type="InterPro" id="IPR000640">
    <property type="entry name" value="EFG_V-like"/>
</dbReference>
<dbReference type="CDD" id="cd03709">
    <property type="entry name" value="lepA_C"/>
    <property type="match status" value="1"/>
</dbReference>
<dbReference type="GO" id="GO:0003746">
    <property type="term" value="F:translation elongation factor activity"/>
    <property type="evidence" value="ECO:0007669"/>
    <property type="project" value="UniProtKB-UniRule"/>
</dbReference>
<proteinExistence type="inferred from homology"/>
<protein>
    <recommendedName>
        <fullName evidence="11 12">Elongation factor 4</fullName>
        <shortName evidence="12">EF-4</shortName>
        <ecNumber evidence="11 12">3.6.5.n1</ecNumber>
    </recommendedName>
    <alternativeName>
        <fullName evidence="12">Ribosomal back-translocase LepA</fullName>
    </alternativeName>
</protein>
<dbReference type="PRINTS" id="PR00315">
    <property type="entry name" value="ELONGATNFCT"/>
</dbReference>
<dbReference type="KEGG" id="caqa:MICH65_0276"/>
<evidence type="ECO:0000313" key="14">
    <source>
        <dbReference type="EMBL" id="QHO63257.1"/>
    </source>
</evidence>
<keyword evidence="15" id="KW-1185">Reference proteome</keyword>
<dbReference type="NCBIfam" id="TIGR00231">
    <property type="entry name" value="small_GTP"/>
    <property type="match status" value="1"/>
</dbReference>
<evidence type="ECO:0000256" key="5">
    <source>
        <dbReference type="ARBA" id="ARBA00022917"/>
    </source>
</evidence>
<dbReference type="Gene3D" id="3.30.70.870">
    <property type="entry name" value="Elongation Factor G (Translational Gtpase), domain 3"/>
    <property type="match status" value="1"/>
</dbReference>
<dbReference type="FunFam" id="3.30.70.240:FF:000007">
    <property type="entry name" value="Translation factor GUF1, mitochondrial"/>
    <property type="match status" value="1"/>
</dbReference>
<dbReference type="PANTHER" id="PTHR43512">
    <property type="entry name" value="TRANSLATION FACTOR GUF1-RELATED"/>
    <property type="match status" value="1"/>
</dbReference>
<evidence type="ECO:0000256" key="6">
    <source>
        <dbReference type="ARBA" id="ARBA00023134"/>
    </source>
</evidence>
<dbReference type="SUPFAM" id="SSF54980">
    <property type="entry name" value="EF-G C-terminal domain-like"/>
    <property type="match status" value="2"/>
</dbReference>
<dbReference type="InterPro" id="IPR031157">
    <property type="entry name" value="G_TR_CS"/>
</dbReference>
<dbReference type="HAMAP" id="MF_00071">
    <property type="entry name" value="LepA"/>
    <property type="match status" value="1"/>
</dbReference>
<dbReference type="InterPro" id="IPR035647">
    <property type="entry name" value="EFG_III/V"/>
</dbReference>
<dbReference type="Pfam" id="PF06421">
    <property type="entry name" value="LepA_C"/>
    <property type="match status" value="1"/>
</dbReference>
<name>A0A857N546_9BACT</name>
<dbReference type="PROSITE" id="PS51722">
    <property type="entry name" value="G_TR_2"/>
    <property type="match status" value="1"/>
</dbReference>
<dbReference type="CDD" id="cd03699">
    <property type="entry name" value="EF4_II"/>
    <property type="match status" value="1"/>
</dbReference>
<dbReference type="EMBL" id="CP047901">
    <property type="protein sequence ID" value="QHO63257.1"/>
    <property type="molecule type" value="Genomic_DNA"/>
</dbReference>
<dbReference type="Gene3D" id="2.40.30.10">
    <property type="entry name" value="Translation factors"/>
    <property type="match status" value="1"/>
</dbReference>
<accession>A0A857N546</accession>
<evidence type="ECO:0000256" key="4">
    <source>
        <dbReference type="ARBA" id="ARBA00022801"/>
    </source>
</evidence>
<evidence type="ECO:0000259" key="13">
    <source>
        <dbReference type="PROSITE" id="PS51722"/>
    </source>
</evidence>
<dbReference type="Gene3D" id="3.30.70.240">
    <property type="match status" value="1"/>
</dbReference>
<dbReference type="Proteomes" id="UP000463983">
    <property type="component" value="Chromosome"/>
</dbReference>
<dbReference type="PANTHER" id="PTHR43512:SF4">
    <property type="entry name" value="TRANSLATION FACTOR GUF1 HOMOLOG, CHLOROPLASTIC"/>
    <property type="match status" value="1"/>
</dbReference>
<evidence type="ECO:0000256" key="1">
    <source>
        <dbReference type="ARBA" id="ARBA00005454"/>
    </source>
</evidence>
<organism evidence="14 15">
    <name type="scientific">Candidatus Chazhemtobacterium aquaticus</name>
    <dbReference type="NCBI Taxonomy" id="2715735"/>
    <lineage>
        <taxon>Bacteria</taxon>
        <taxon>Candidatus Chazhemtobacteraceae</taxon>
        <taxon>Candidatus Chazhemtobacterium</taxon>
    </lineage>
</organism>
<dbReference type="GO" id="GO:0043022">
    <property type="term" value="F:ribosome binding"/>
    <property type="evidence" value="ECO:0007669"/>
    <property type="project" value="UniProtKB-UniRule"/>
</dbReference>
<dbReference type="GO" id="GO:0003924">
    <property type="term" value="F:GTPase activity"/>
    <property type="evidence" value="ECO:0007669"/>
    <property type="project" value="UniProtKB-UniRule"/>
</dbReference>
<feature type="binding site" evidence="12">
    <location>
        <begin position="16"/>
        <end position="21"/>
    </location>
    <ligand>
        <name>GTP</name>
        <dbReference type="ChEBI" id="CHEBI:37565"/>
    </ligand>
</feature>
<sequence length="590" mass="65038">MNQSQIRNFAVIAHIDHGKTTLTDRLIEIVTPNNRKSQTRLLDSHPIEQERGITIKLAPITLSYTHQSSPYYLNLIDTPGHIDFNYEVERSLAACEGALLLVDATQGVQAQTLGNLNLARQQNLTIIPVINKIDLPQAQPEAVIKSLKQLVPESIQPILLSAKTGQGVSQLPATIINSIPSPNGNTNAPLRALVFNSVFHPHLGVVAFIKVVDGSLSSNRLFLMQTNQSFTPQEIGIFTPNMTATSTLETGQVGYVATGLKNIHSVKVGDTLTNDGHVPTPLPGYRTIKPNLFLDIYPTDSSQYKALVTAVEKIKLHDSALTTSPTDSPSMGHGLQVGFLGLLHADIFRERLERDFNLSATLVSPSVQYRVLTTSGESLDITRASDFPDPTTIKQSLEPMAQVTIITPPDYLGNLINLLEELRGVMVNTEYLDTNTVKLSYGIPLIEVITKLHDSVKSISSGYASVDYRLDGYQATDLVRLDVFLNHVIIEPLSRIEVKSKSSNTARRLATQLKDTVPRHQFEIPIQVQVGGTIIARETVKAFRKDVTAKLYGGDRTRRLKLLEKQKKGKAKMKSFGQVNLPPEVFRINL</sequence>
<keyword evidence="6 12" id="KW-0342">GTP-binding</keyword>